<keyword evidence="5 6" id="KW-0472">Membrane</keyword>
<evidence type="ECO:0000256" key="2">
    <source>
        <dbReference type="ARBA" id="ARBA00022475"/>
    </source>
</evidence>
<evidence type="ECO:0000259" key="7">
    <source>
        <dbReference type="PROSITE" id="PS50850"/>
    </source>
</evidence>
<dbReference type="InterPro" id="IPR001958">
    <property type="entry name" value="Tet-R_TetA/multi-R_MdtG-like"/>
</dbReference>
<dbReference type="InterPro" id="IPR050189">
    <property type="entry name" value="MFS_Efflux_Transporters"/>
</dbReference>
<feature type="domain" description="Major facilitator superfamily (MFS) profile" evidence="7">
    <location>
        <begin position="10"/>
        <end position="387"/>
    </location>
</feature>
<evidence type="ECO:0000313" key="8">
    <source>
        <dbReference type="EMBL" id="AKK05573.1"/>
    </source>
</evidence>
<protein>
    <submittedName>
        <fullName evidence="8">Arabinose efflux permease family protein</fullName>
    </submittedName>
</protein>
<evidence type="ECO:0000256" key="4">
    <source>
        <dbReference type="ARBA" id="ARBA00022989"/>
    </source>
</evidence>
<name>A0A0G3H151_9CORY</name>
<proteinExistence type="predicted"/>
<dbReference type="Pfam" id="PF07690">
    <property type="entry name" value="MFS_1"/>
    <property type="match status" value="1"/>
</dbReference>
<feature type="transmembrane region" description="Helical" evidence="6">
    <location>
        <begin position="165"/>
        <end position="183"/>
    </location>
</feature>
<dbReference type="InterPro" id="IPR005828">
    <property type="entry name" value="MFS_sugar_transport-like"/>
</dbReference>
<dbReference type="InterPro" id="IPR020846">
    <property type="entry name" value="MFS_dom"/>
</dbReference>
<keyword evidence="9" id="KW-1185">Reference proteome</keyword>
<dbReference type="SUPFAM" id="SSF103473">
    <property type="entry name" value="MFS general substrate transporter"/>
    <property type="match status" value="1"/>
</dbReference>
<evidence type="ECO:0000256" key="6">
    <source>
        <dbReference type="SAM" id="Phobius"/>
    </source>
</evidence>
<keyword evidence="4 6" id="KW-1133">Transmembrane helix</keyword>
<feature type="transmembrane region" description="Helical" evidence="6">
    <location>
        <begin position="244"/>
        <end position="264"/>
    </location>
</feature>
<evidence type="ECO:0000256" key="1">
    <source>
        <dbReference type="ARBA" id="ARBA00004651"/>
    </source>
</evidence>
<dbReference type="STRING" id="571915.CMUST_06185"/>
<sequence length="392" mass="41177">MVEKIKIPGEIWILVVAAFFIALGYGFISPILPQFVISFGVGVAAASAVISIFGFSRLIFAPMSGKLVDRLGARWVYITGLLVVAVTTALVALAQSYWHIVVLRGLAGFGSTMFTVSAMGLIVKLAPAQIRGRCSSAYASGFLLGSVLGPAFGSFLSVLGFRWPFVIYGGFLAIAAAVVWLRMPVTIGAPSLGDGREVFGFSEAWSDRTYRTMLVSAFANGWVNFGVRVAIVPLFIAATVDKPGVVAGVVLSAYALGNAVTLQFSGRLTDRVGRKKPIIGGLLVSAVFTSVFGLSDNLVLMVTFAILAGIGSGMYNPAIQALLADIVGADRNGGKPLAAYQMAGDLGAIMGPLLIGFAVQLWGFAVAFAGTSVVLFLSAGLWLTARETWVRQ</sequence>
<dbReference type="GO" id="GO:0022857">
    <property type="term" value="F:transmembrane transporter activity"/>
    <property type="evidence" value="ECO:0007669"/>
    <property type="project" value="InterPro"/>
</dbReference>
<feature type="transmembrane region" description="Helical" evidence="6">
    <location>
        <begin position="361"/>
        <end position="383"/>
    </location>
</feature>
<dbReference type="Pfam" id="PF00083">
    <property type="entry name" value="Sugar_tr"/>
    <property type="match status" value="1"/>
</dbReference>
<evidence type="ECO:0000256" key="3">
    <source>
        <dbReference type="ARBA" id="ARBA00022692"/>
    </source>
</evidence>
<feature type="transmembrane region" description="Helical" evidence="6">
    <location>
        <begin position="106"/>
        <end position="126"/>
    </location>
</feature>
<dbReference type="GO" id="GO:0005886">
    <property type="term" value="C:plasma membrane"/>
    <property type="evidence" value="ECO:0007669"/>
    <property type="project" value="UniProtKB-SubCell"/>
</dbReference>
<dbReference type="CDD" id="cd17325">
    <property type="entry name" value="MFS_MdtG_SLC18_like"/>
    <property type="match status" value="1"/>
</dbReference>
<feature type="transmembrane region" description="Helical" evidence="6">
    <location>
        <begin position="75"/>
        <end position="100"/>
    </location>
</feature>
<dbReference type="EMBL" id="CP011542">
    <property type="protein sequence ID" value="AKK05573.1"/>
    <property type="molecule type" value="Genomic_DNA"/>
</dbReference>
<dbReference type="PATRIC" id="fig|571915.4.peg.1315"/>
<dbReference type="InterPro" id="IPR011701">
    <property type="entry name" value="MFS"/>
</dbReference>
<feature type="transmembrane region" description="Helical" evidence="6">
    <location>
        <begin position="35"/>
        <end position="55"/>
    </location>
</feature>
<accession>A0A0G3H151</accession>
<dbReference type="OrthoDB" id="9793283at2"/>
<gene>
    <name evidence="8" type="ORF">CMUST_06185</name>
</gene>
<feature type="transmembrane region" description="Helical" evidence="6">
    <location>
        <begin position="337"/>
        <end position="355"/>
    </location>
</feature>
<reference evidence="8 9" key="1">
    <citation type="journal article" date="2015" name="Genome Announc.">
        <title>Complete Genome Sequence of the Type Strain Corynebacterium mustelae DSM 45274, Isolated from Various Tissues of a Male Ferret with Lethal Sepsis.</title>
        <authorList>
            <person name="Ruckert C."/>
            <person name="Eimer J."/>
            <person name="Winkler A."/>
            <person name="Tauch A."/>
        </authorList>
    </citation>
    <scope>NUCLEOTIDE SEQUENCE [LARGE SCALE GENOMIC DNA]</scope>
    <source>
        <strain evidence="8 9">DSM 45274</strain>
    </source>
</reference>
<reference evidence="9" key="2">
    <citation type="submission" date="2015-05" db="EMBL/GenBank/DDBJ databases">
        <title>Complete genome sequence of Corynebacterium mustelae DSM 45274, isolated from various tissues of a male ferret with lethal sepsis.</title>
        <authorList>
            <person name="Ruckert C."/>
            <person name="Albersmeier A."/>
            <person name="Winkler A."/>
            <person name="Tauch A."/>
        </authorList>
    </citation>
    <scope>NUCLEOTIDE SEQUENCE [LARGE SCALE GENOMIC DNA]</scope>
    <source>
        <strain evidence="9">DSM 45274</strain>
    </source>
</reference>
<dbReference type="PRINTS" id="PR01035">
    <property type="entry name" value="TCRTETA"/>
</dbReference>
<organism evidence="8 9">
    <name type="scientific">Corynebacterium mustelae</name>
    <dbReference type="NCBI Taxonomy" id="571915"/>
    <lineage>
        <taxon>Bacteria</taxon>
        <taxon>Bacillati</taxon>
        <taxon>Actinomycetota</taxon>
        <taxon>Actinomycetes</taxon>
        <taxon>Mycobacteriales</taxon>
        <taxon>Corynebacteriaceae</taxon>
        <taxon>Corynebacterium</taxon>
    </lineage>
</organism>
<dbReference type="Gene3D" id="1.20.1250.20">
    <property type="entry name" value="MFS general substrate transporter like domains"/>
    <property type="match status" value="1"/>
</dbReference>
<dbReference type="InterPro" id="IPR036259">
    <property type="entry name" value="MFS_trans_sf"/>
</dbReference>
<keyword evidence="3 6" id="KW-0812">Transmembrane</keyword>
<comment type="subcellular location">
    <subcellularLocation>
        <location evidence="1">Cell membrane</location>
        <topology evidence="1">Multi-pass membrane protein</topology>
    </subcellularLocation>
</comment>
<dbReference type="PANTHER" id="PTHR43124:SF3">
    <property type="entry name" value="CHLORAMPHENICOL EFFLUX PUMP RV0191"/>
    <property type="match status" value="1"/>
</dbReference>
<dbReference type="PROSITE" id="PS50850">
    <property type="entry name" value="MFS"/>
    <property type="match status" value="1"/>
</dbReference>
<dbReference type="PANTHER" id="PTHR43124">
    <property type="entry name" value="PURINE EFFLUX PUMP PBUE"/>
    <property type="match status" value="1"/>
</dbReference>
<feature type="transmembrane region" description="Helical" evidence="6">
    <location>
        <begin position="276"/>
        <end position="292"/>
    </location>
</feature>
<dbReference type="KEGG" id="cmv:CMUST_06185"/>
<feature type="transmembrane region" description="Helical" evidence="6">
    <location>
        <begin position="217"/>
        <end position="238"/>
    </location>
</feature>
<dbReference type="RefSeq" id="WP_047261754.1">
    <property type="nucleotide sequence ID" value="NZ_CP011542.1"/>
</dbReference>
<feature type="transmembrane region" description="Helical" evidence="6">
    <location>
        <begin position="12"/>
        <end position="29"/>
    </location>
</feature>
<dbReference type="Gene3D" id="1.20.1720.10">
    <property type="entry name" value="Multidrug resistance protein D"/>
    <property type="match status" value="1"/>
</dbReference>
<keyword evidence="2" id="KW-1003">Cell membrane</keyword>
<evidence type="ECO:0000256" key="5">
    <source>
        <dbReference type="ARBA" id="ARBA00023136"/>
    </source>
</evidence>
<feature type="transmembrane region" description="Helical" evidence="6">
    <location>
        <begin position="298"/>
        <end position="316"/>
    </location>
</feature>
<dbReference type="Proteomes" id="UP000035199">
    <property type="component" value="Chromosome"/>
</dbReference>
<evidence type="ECO:0000313" key="9">
    <source>
        <dbReference type="Proteomes" id="UP000035199"/>
    </source>
</evidence>
<dbReference type="AlphaFoldDB" id="A0A0G3H151"/>